<name>A0ABT8P1G0_9BURK</name>
<gene>
    <name evidence="2" type="ORF">QZM70_32495</name>
</gene>
<evidence type="ECO:0000313" key="2">
    <source>
        <dbReference type="EMBL" id="MDN7527673.1"/>
    </source>
</evidence>
<proteinExistence type="predicted"/>
<evidence type="ECO:0000313" key="3">
    <source>
        <dbReference type="Proteomes" id="UP001172217"/>
    </source>
</evidence>
<protein>
    <submittedName>
        <fullName evidence="2">Uncharacterized protein</fullName>
    </submittedName>
</protein>
<dbReference type="EMBL" id="JAUJQL010000023">
    <property type="protein sequence ID" value="MDN7527673.1"/>
    <property type="molecule type" value="Genomic_DNA"/>
</dbReference>
<feature type="region of interest" description="Disordered" evidence="1">
    <location>
        <begin position="72"/>
        <end position="145"/>
    </location>
</feature>
<dbReference type="RefSeq" id="WP_179841156.1">
    <property type="nucleotide sequence ID" value="NZ_JAUJQL010000023.1"/>
</dbReference>
<comment type="caution">
    <text evidence="2">The sequence shown here is derived from an EMBL/GenBank/DDBJ whole genome shotgun (WGS) entry which is preliminary data.</text>
</comment>
<reference evidence="2" key="1">
    <citation type="submission" date="2023-07" db="EMBL/GenBank/DDBJ databases">
        <title>A collection of bacterial strains from the Burkholderia cepacia Research Laboratory and Repository.</title>
        <authorList>
            <person name="Lipuma J."/>
            <person name="Spilker T."/>
            <person name="Caverly L."/>
        </authorList>
    </citation>
    <scope>NUCLEOTIDE SEQUENCE</scope>
    <source>
        <strain evidence="2">AU45194</strain>
    </source>
</reference>
<organism evidence="2 3">
    <name type="scientific">Burkholderia orbicola</name>
    <dbReference type="NCBI Taxonomy" id="2978683"/>
    <lineage>
        <taxon>Bacteria</taxon>
        <taxon>Pseudomonadati</taxon>
        <taxon>Pseudomonadota</taxon>
        <taxon>Betaproteobacteria</taxon>
        <taxon>Burkholderiales</taxon>
        <taxon>Burkholderiaceae</taxon>
        <taxon>Burkholderia</taxon>
        <taxon>Burkholderia cepacia complex</taxon>
    </lineage>
</organism>
<dbReference type="Proteomes" id="UP001172217">
    <property type="component" value="Unassembled WGS sequence"/>
</dbReference>
<accession>A0ABT8P1G0</accession>
<feature type="compositionally biased region" description="Basic and acidic residues" evidence="1">
    <location>
        <begin position="90"/>
        <end position="102"/>
    </location>
</feature>
<sequence>MKYTVGQIKLMLDELDKEFPEIDENERAADRAQTIKLMAGVVNEWLARGYSYAQIAEKLRMKGFIRISEKALRQAATQPKRRRKAVTPKPSEKGEARAKTSIDEGSESAVKAAKPQTPKAQVKEEASEPSQRSGGFTPRADSDDI</sequence>
<keyword evidence="3" id="KW-1185">Reference proteome</keyword>
<evidence type="ECO:0000256" key="1">
    <source>
        <dbReference type="SAM" id="MobiDB-lite"/>
    </source>
</evidence>